<comment type="subunit">
    <text evidence="3 13">Monomer.</text>
</comment>
<dbReference type="CDD" id="cd00672">
    <property type="entry name" value="CysRS_core"/>
    <property type="match status" value="1"/>
</dbReference>
<keyword evidence="8 13" id="KW-0862">Zinc</keyword>
<dbReference type="InterPro" id="IPR009080">
    <property type="entry name" value="tRNAsynth_Ia_anticodon-bd"/>
</dbReference>
<gene>
    <name evidence="13" type="primary">cysS</name>
    <name evidence="15" type="ORF">J2Z63_000654</name>
</gene>
<evidence type="ECO:0000256" key="2">
    <source>
        <dbReference type="ARBA" id="ARBA00005594"/>
    </source>
</evidence>
<protein>
    <recommendedName>
        <fullName evidence="13">Cysteine--tRNA ligase</fullName>
        <ecNumber evidence="13">6.1.1.16</ecNumber>
    </recommendedName>
    <alternativeName>
        <fullName evidence="13">Cysteinyl-tRNA synthetase</fullName>
        <shortName evidence="13">CysRS</shortName>
    </alternativeName>
</protein>
<dbReference type="EC" id="6.1.1.16" evidence="13"/>
<dbReference type="SUPFAM" id="SSF47323">
    <property type="entry name" value="Anticodon-binding domain of a subclass of class I aminoacyl-tRNA synthetases"/>
    <property type="match status" value="1"/>
</dbReference>
<dbReference type="HAMAP" id="MF_00041">
    <property type="entry name" value="Cys_tRNA_synth"/>
    <property type="match status" value="1"/>
</dbReference>
<comment type="subcellular location">
    <subcellularLocation>
        <location evidence="1 13">Cytoplasm</location>
    </subcellularLocation>
</comment>
<dbReference type="InterPro" id="IPR032678">
    <property type="entry name" value="tRNA-synt_1_cat_dom"/>
</dbReference>
<feature type="short sequence motif" description="'KMSKS' region" evidence="13">
    <location>
        <begin position="262"/>
        <end position="266"/>
    </location>
</feature>
<evidence type="ECO:0000256" key="10">
    <source>
        <dbReference type="ARBA" id="ARBA00022917"/>
    </source>
</evidence>
<evidence type="ECO:0000313" key="15">
    <source>
        <dbReference type="EMBL" id="MDQ0568006.1"/>
    </source>
</evidence>
<comment type="catalytic activity">
    <reaction evidence="12 13">
        <text>tRNA(Cys) + L-cysteine + ATP = L-cysteinyl-tRNA(Cys) + AMP + diphosphate</text>
        <dbReference type="Rhea" id="RHEA:17773"/>
        <dbReference type="Rhea" id="RHEA-COMP:9661"/>
        <dbReference type="Rhea" id="RHEA-COMP:9679"/>
        <dbReference type="ChEBI" id="CHEBI:30616"/>
        <dbReference type="ChEBI" id="CHEBI:33019"/>
        <dbReference type="ChEBI" id="CHEBI:35235"/>
        <dbReference type="ChEBI" id="CHEBI:78442"/>
        <dbReference type="ChEBI" id="CHEBI:78517"/>
        <dbReference type="ChEBI" id="CHEBI:456215"/>
        <dbReference type="EC" id="6.1.1.16"/>
    </reaction>
</comment>
<evidence type="ECO:0000256" key="11">
    <source>
        <dbReference type="ARBA" id="ARBA00023146"/>
    </source>
</evidence>
<evidence type="ECO:0000256" key="4">
    <source>
        <dbReference type="ARBA" id="ARBA00022490"/>
    </source>
</evidence>
<evidence type="ECO:0000259" key="14">
    <source>
        <dbReference type="SMART" id="SM00840"/>
    </source>
</evidence>
<keyword evidence="11 13" id="KW-0030">Aminoacyl-tRNA synthetase</keyword>
<evidence type="ECO:0000256" key="13">
    <source>
        <dbReference type="HAMAP-Rule" id="MF_00041"/>
    </source>
</evidence>
<dbReference type="Pfam" id="PF01406">
    <property type="entry name" value="tRNA-synt_1e"/>
    <property type="match status" value="1"/>
</dbReference>
<dbReference type="SUPFAM" id="SSF52374">
    <property type="entry name" value="Nucleotidylyl transferase"/>
    <property type="match status" value="1"/>
</dbReference>
<reference evidence="15" key="1">
    <citation type="submission" date="2023-07" db="EMBL/GenBank/DDBJ databases">
        <title>Genomic Encyclopedia of Type Strains, Phase IV (KMG-IV): sequencing the most valuable type-strain genomes for metagenomic binning, comparative biology and taxonomic classification.</title>
        <authorList>
            <person name="Goeker M."/>
        </authorList>
    </citation>
    <scope>NUCLEOTIDE SEQUENCE [LARGE SCALE GENOMIC DNA]</scope>
    <source>
        <strain evidence="15">DSM 22019</strain>
    </source>
</reference>
<feature type="binding site" evidence="13">
    <location>
        <position position="265"/>
    </location>
    <ligand>
        <name>ATP</name>
        <dbReference type="ChEBI" id="CHEBI:30616"/>
    </ligand>
</feature>
<name>A0ABU0NG71_9MOLU</name>
<feature type="binding site" evidence="13">
    <location>
        <position position="230"/>
    </location>
    <ligand>
        <name>Zn(2+)</name>
        <dbReference type="ChEBI" id="CHEBI:29105"/>
    </ligand>
</feature>
<feature type="domain" description="Cysteinyl-tRNA synthetase class Ia DALR" evidence="14">
    <location>
        <begin position="344"/>
        <end position="401"/>
    </location>
</feature>
<feature type="binding site" evidence="13">
    <location>
        <position position="24"/>
    </location>
    <ligand>
        <name>Zn(2+)</name>
        <dbReference type="ChEBI" id="CHEBI:29105"/>
    </ligand>
</feature>
<comment type="caution">
    <text evidence="15">The sequence shown here is derived from an EMBL/GenBank/DDBJ whole genome shotgun (WGS) entry which is preliminary data.</text>
</comment>
<dbReference type="InterPro" id="IPR015803">
    <property type="entry name" value="Cys-tRNA-ligase"/>
</dbReference>
<dbReference type="EMBL" id="JAUSWP010000006">
    <property type="protein sequence ID" value="MDQ0568006.1"/>
    <property type="molecule type" value="Genomic_DNA"/>
</dbReference>
<evidence type="ECO:0000313" key="16">
    <source>
        <dbReference type="Proteomes" id="UP001236620"/>
    </source>
</evidence>
<dbReference type="InterPro" id="IPR014729">
    <property type="entry name" value="Rossmann-like_a/b/a_fold"/>
</dbReference>
<evidence type="ECO:0000256" key="9">
    <source>
        <dbReference type="ARBA" id="ARBA00022840"/>
    </source>
</evidence>
<feature type="binding site" evidence="13">
    <location>
        <position position="204"/>
    </location>
    <ligand>
        <name>Zn(2+)</name>
        <dbReference type="ChEBI" id="CHEBI:29105"/>
    </ligand>
</feature>
<comment type="similarity">
    <text evidence="2 13">Belongs to the class-I aminoacyl-tRNA synthetase family.</text>
</comment>
<evidence type="ECO:0000256" key="7">
    <source>
        <dbReference type="ARBA" id="ARBA00022741"/>
    </source>
</evidence>
<feature type="short sequence motif" description="'HIGH' region" evidence="13">
    <location>
        <begin position="26"/>
        <end position="36"/>
    </location>
</feature>
<dbReference type="SMART" id="SM00840">
    <property type="entry name" value="DALR_2"/>
    <property type="match status" value="1"/>
</dbReference>
<evidence type="ECO:0000256" key="6">
    <source>
        <dbReference type="ARBA" id="ARBA00022723"/>
    </source>
</evidence>
<dbReference type="PANTHER" id="PTHR10890:SF3">
    <property type="entry name" value="CYSTEINE--TRNA LIGASE, CYTOPLASMIC"/>
    <property type="match status" value="1"/>
</dbReference>
<dbReference type="Gene3D" id="3.40.50.620">
    <property type="entry name" value="HUPs"/>
    <property type="match status" value="1"/>
</dbReference>
<sequence>MKIYDSLSKQLKNLDKKEITLYCCGPTVYNFIHIGNARPSILMDVFVRFLRSLNYKVNFLQNVTDVDDKIIAKALEEKTTEKELSERYTKAYLDDLTSLNVNHPDTLIPISLKMNGMIDFIKQLVDDNSAYVVDGDVYFDISKYEQQYSKLSGFKLNELIAGERVEIDSKKKNPLDFTLWKKTDVGVRWESPFGLGRPGWHTECVLLIDEFFNNQTIDIHAGGIDLKFPHHENERIQFIALRNKELANIWMHNGHLQIEDEKMSKSLGNVILVKDFVKEHNPNTLRWIFLSSHYRLPLNINKDIIHQANKFLDKLKNLSKKIIDWSVVMNKEVNVVSQSEYVDKFNQYMQDDLNTAMVLSLIESIIKDINKNISSNQEIEILVGSLIHILNTLGFSQDIFNYKINDQDKQLYLQWKEKVQQKDFTSADQLREQLVKKGIL</sequence>
<dbReference type="Gene3D" id="1.20.120.1910">
    <property type="entry name" value="Cysteine-tRNA ligase, C-terminal anti-codon recognition domain"/>
    <property type="match status" value="1"/>
</dbReference>
<dbReference type="PANTHER" id="PTHR10890">
    <property type="entry name" value="CYSTEINYL-TRNA SYNTHETASE"/>
    <property type="match status" value="1"/>
</dbReference>
<evidence type="ECO:0000256" key="1">
    <source>
        <dbReference type="ARBA" id="ARBA00004496"/>
    </source>
</evidence>
<dbReference type="Pfam" id="PF09190">
    <property type="entry name" value="DALR_2"/>
    <property type="match status" value="1"/>
</dbReference>
<feature type="binding site" evidence="13">
    <location>
        <position position="234"/>
    </location>
    <ligand>
        <name>Zn(2+)</name>
        <dbReference type="ChEBI" id="CHEBI:29105"/>
    </ligand>
</feature>
<keyword evidence="7 13" id="KW-0547">Nucleotide-binding</keyword>
<evidence type="ECO:0000256" key="5">
    <source>
        <dbReference type="ARBA" id="ARBA00022598"/>
    </source>
</evidence>
<evidence type="ECO:0000256" key="8">
    <source>
        <dbReference type="ARBA" id="ARBA00022833"/>
    </source>
</evidence>
<keyword evidence="10 13" id="KW-0648">Protein biosynthesis</keyword>
<evidence type="ECO:0000256" key="12">
    <source>
        <dbReference type="ARBA" id="ARBA00047398"/>
    </source>
</evidence>
<comment type="cofactor">
    <cofactor evidence="13">
        <name>Zn(2+)</name>
        <dbReference type="ChEBI" id="CHEBI:29105"/>
    </cofactor>
    <text evidence="13">Binds 1 zinc ion per subunit.</text>
</comment>
<organism evidence="15 16">
    <name type="scientific">Mycoplasma yeatsii</name>
    <dbReference type="NCBI Taxonomy" id="51365"/>
    <lineage>
        <taxon>Bacteria</taxon>
        <taxon>Bacillati</taxon>
        <taxon>Mycoplasmatota</taxon>
        <taxon>Mollicutes</taxon>
        <taxon>Mycoplasmataceae</taxon>
        <taxon>Mycoplasma</taxon>
    </lineage>
</organism>
<accession>A0ABU0NG71</accession>
<evidence type="ECO:0000256" key="3">
    <source>
        <dbReference type="ARBA" id="ARBA00011245"/>
    </source>
</evidence>
<dbReference type="NCBIfam" id="TIGR00435">
    <property type="entry name" value="cysS"/>
    <property type="match status" value="1"/>
</dbReference>
<keyword evidence="4 13" id="KW-0963">Cytoplasm</keyword>
<dbReference type="RefSeq" id="WP_307445261.1">
    <property type="nucleotide sequence ID" value="NZ_JAUSWP010000006.1"/>
</dbReference>
<keyword evidence="16" id="KW-1185">Reference proteome</keyword>
<keyword evidence="9 13" id="KW-0067">ATP-binding</keyword>
<dbReference type="Proteomes" id="UP001236620">
    <property type="component" value="Unassembled WGS sequence"/>
</dbReference>
<dbReference type="InterPro" id="IPR024909">
    <property type="entry name" value="Cys-tRNA/MSH_ligase"/>
</dbReference>
<dbReference type="GO" id="GO:0004817">
    <property type="term" value="F:cysteine-tRNA ligase activity"/>
    <property type="evidence" value="ECO:0007669"/>
    <property type="project" value="UniProtKB-EC"/>
</dbReference>
<dbReference type="PRINTS" id="PR00983">
    <property type="entry name" value="TRNASYNTHCYS"/>
</dbReference>
<proteinExistence type="inferred from homology"/>
<keyword evidence="5 13" id="KW-0436">Ligase</keyword>
<dbReference type="InterPro" id="IPR015273">
    <property type="entry name" value="Cys-tRNA-synt_Ia_DALR"/>
</dbReference>
<keyword evidence="6 13" id="KW-0479">Metal-binding</keyword>